<accession>A0A2H1KWE4</accession>
<dbReference type="AlphaFoldDB" id="A0A2H1KWE4"/>
<dbReference type="RefSeq" id="WP_208618135.1">
    <property type="nucleotide sequence ID" value="NZ_FXZD01000013.1"/>
</dbReference>
<dbReference type="EMBL" id="FXZD01000013">
    <property type="protein sequence ID" value="SMY04057.1"/>
    <property type="molecule type" value="Genomic_DNA"/>
</dbReference>
<dbReference type="Proteomes" id="UP000234433">
    <property type="component" value="Unassembled WGS sequence"/>
</dbReference>
<name>A0A2H1KWE4_9MICO</name>
<sequence length="116" mass="12807">MSKNVRWNPGKDPIPIINDAAQRGVGLAAEHVLGEARKQVPHEEGTLERSGRAANELNGNVARAAVGFDTEYAIDQHESMHYRHNKGRKAKYLEDPLNSSKGTIREIVAAAIRKQL</sequence>
<gene>
    <name evidence="1" type="ORF">BANT918_02962</name>
</gene>
<proteinExistence type="predicted"/>
<organism evidence="1 2">
    <name type="scientific">Brevibacterium antiquum CNRZ 918</name>
    <dbReference type="NCBI Taxonomy" id="1255637"/>
    <lineage>
        <taxon>Bacteria</taxon>
        <taxon>Bacillati</taxon>
        <taxon>Actinomycetota</taxon>
        <taxon>Actinomycetes</taxon>
        <taxon>Micrococcales</taxon>
        <taxon>Brevibacteriaceae</taxon>
        <taxon>Brevibacterium</taxon>
    </lineage>
</organism>
<evidence type="ECO:0000313" key="2">
    <source>
        <dbReference type="Proteomes" id="UP000234433"/>
    </source>
</evidence>
<protein>
    <submittedName>
        <fullName evidence="1">Uncharacterized protein</fullName>
    </submittedName>
</protein>
<evidence type="ECO:0000313" key="1">
    <source>
        <dbReference type="EMBL" id="SMY04057.1"/>
    </source>
</evidence>
<reference evidence="1 2" key="1">
    <citation type="submission" date="2017-03" db="EMBL/GenBank/DDBJ databases">
        <authorList>
            <person name="Afonso C.L."/>
            <person name="Miller P.J."/>
            <person name="Scott M.A."/>
            <person name="Spackman E."/>
            <person name="Goraichik I."/>
            <person name="Dimitrov K.M."/>
            <person name="Suarez D.L."/>
            <person name="Swayne D.E."/>
        </authorList>
    </citation>
    <scope>NUCLEOTIDE SEQUENCE [LARGE SCALE GENOMIC DNA]</scope>
    <source>
        <strain evidence="1 2">CNRZ 918</strain>
    </source>
</reference>